<feature type="region of interest" description="Disordered" evidence="1">
    <location>
        <begin position="1"/>
        <end position="71"/>
    </location>
</feature>
<sequence length="71" mass="7648">MAAREDARLKAGQQRRTKEPHNIGTVRSHRNTGAASGTCAGPRATIRTSGKGDRRREHGRRARPGGDTGET</sequence>
<evidence type="ECO:0000256" key="1">
    <source>
        <dbReference type="SAM" id="MobiDB-lite"/>
    </source>
</evidence>
<accession>A0AAV7QE38</accession>
<dbReference type="Proteomes" id="UP001066276">
    <property type="component" value="Chromosome 6"/>
</dbReference>
<organism evidence="2 3">
    <name type="scientific">Pleurodeles waltl</name>
    <name type="common">Iberian ribbed newt</name>
    <dbReference type="NCBI Taxonomy" id="8319"/>
    <lineage>
        <taxon>Eukaryota</taxon>
        <taxon>Metazoa</taxon>
        <taxon>Chordata</taxon>
        <taxon>Craniata</taxon>
        <taxon>Vertebrata</taxon>
        <taxon>Euteleostomi</taxon>
        <taxon>Amphibia</taxon>
        <taxon>Batrachia</taxon>
        <taxon>Caudata</taxon>
        <taxon>Salamandroidea</taxon>
        <taxon>Salamandridae</taxon>
        <taxon>Pleurodelinae</taxon>
        <taxon>Pleurodeles</taxon>
    </lineage>
</organism>
<evidence type="ECO:0000313" key="2">
    <source>
        <dbReference type="EMBL" id="KAJ1137365.1"/>
    </source>
</evidence>
<keyword evidence="3" id="KW-1185">Reference proteome</keyword>
<comment type="caution">
    <text evidence="2">The sequence shown here is derived from an EMBL/GenBank/DDBJ whole genome shotgun (WGS) entry which is preliminary data.</text>
</comment>
<reference evidence="2" key="1">
    <citation type="journal article" date="2022" name="bioRxiv">
        <title>Sequencing and chromosome-scale assembly of the giantPleurodeles waltlgenome.</title>
        <authorList>
            <person name="Brown T."/>
            <person name="Elewa A."/>
            <person name="Iarovenko S."/>
            <person name="Subramanian E."/>
            <person name="Araus A.J."/>
            <person name="Petzold A."/>
            <person name="Susuki M."/>
            <person name="Suzuki K.-i.T."/>
            <person name="Hayashi T."/>
            <person name="Toyoda A."/>
            <person name="Oliveira C."/>
            <person name="Osipova E."/>
            <person name="Leigh N.D."/>
            <person name="Simon A."/>
            <person name="Yun M.H."/>
        </authorList>
    </citation>
    <scope>NUCLEOTIDE SEQUENCE</scope>
    <source>
        <strain evidence="2">20211129_DDA</strain>
        <tissue evidence="2">Liver</tissue>
    </source>
</reference>
<dbReference type="EMBL" id="JANPWB010000010">
    <property type="protein sequence ID" value="KAJ1137365.1"/>
    <property type="molecule type" value="Genomic_DNA"/>
</dbReference>
<gene>
    <name evidence="2" type="ORF">NDU88_003775</name>
</gene>
<evidence type="ECO:0000313" key="3">
    <source>
        <dbReference type="Proteomes" id="UP001066276"/>
    </source>
</evidence>
<dbReference type="AlphaFoldDB" id="A0AAV7QE38"/>
<proteinExistence type="predicted"/>
<name>A0AAV7QE38_PLEWA</name>
<protein>
    <submittedName>
        <fullName evidence="2">Uncharacterized protein</fullName>
    </submittedName>
</protein>